<proteinExistence type="predicted"/>
<accession>A0A521CL47</accession>
<dbReference type="EMBL" id="FXTB01000003">
    <property type="protein sequence ID" value="SMO60154.1"/>
    <property type="molecule type" value="Genomic_DNA"/>
</dbReference>
<organism evidence="2 3">
    <name type="scientific">Saccharicrinis carchari</name>
    <dbReference type="NCBI Taxonomy" id="1168039"/>
    <lineage>
        <taxon>Bacteria</taxon>
        <taxon>Pseudomonadati</taxon>
        <taxon>Bacteroidota</taxon>
        <taxon>Bacteroidia</taxon>
        <taxon>Marinilabiliales</taxon>
        <taxon>Marinilabiliaceae</taxon>
        <taxon>Saccharicrinis</taxon>
    </lineage>
</organism>
<keyword evidence="1" id="KW-0812">Transmembrane</keyword>
<name>A0A521CL47_SACCC</name>
<sequence>MKNLFDHKYFSFKKIDIPVRFLLLQIMVLLAIIVLMTI</sequence>
<dbReference type="AlphaFoldDB" id="A0A521CL47"/>
<gene>
    <name evidence="2" type="ORF">SAMN06265379_103257</name>
</gene>
<evidence type="ECO:0000313" key="2">
    <source>
        <dbReference type="EMBL" id="SMO60154.1"/>
    </source>
</evidence>
<protein>
    <submittedName>
        <fullName evidence="2">Uncharacterized protein</fullName>
    </submittedName>
</protein>
<keyword evidence="1" id="KW-1133">Transmembrane helix</keyword>
<reference evidence="2 3" key="1">
    <citation type="submission" date="2017-05" db="EMBL/GenBank/DDBJ databases">
        <authorList>
            <person name="Varghese N."/>
            <person name="Submissions S."/>
        </authorList>
    </citation>
    <scope>NUCLEOTIDE SEQUENCE [LARGE SCALE GENOMIC DNA]</scope>
    <source>
        <strain evidence="2 3">DSM 27040</strain>
    </source>
</reference>
<feature type="transmembrane region" description="Helical" evidence="1">
    <location>
        <begin position="21"/>
        <end position="37"/>
    </location>
</feature>
<keyword evidence="3" id="KW-1185">Reference proteome</keyword>
<evidence type="ECO:0000256" key="1">
    <source>
        <dbReference type="SAM" id="Phobius"/>
    </source>
</evidence>
<evidence type="ECO:0000313" key="3">
    <source>
        <dbReference type="Proteomes" id="UP000319040"/>
    </source>
</evidence>
<keyword evidence="1" id="KW-0472">Membrane</keyword>
<dbReference type="Proteomes" id="UP000319040">
    <property type="component" value="Unassembled WGS sequence"/>
</dbReference>